<dbReference type="AlphaFoldDB" id="A0A1I0SCH4"/>
<dbReference type="InterPro" id="IPR036108">
    <property type="entry name" value="4pyrrol_syn_uPrphyn_synt_sf"/>
</dbReference>
<organism evidence="2 3">
    <name type="scientific">Chitinophaga arvensicola</name>
    <dbReference type="NCBI Taxonomy" id="29529"/>
    <lineage>
        <taxon>Bacteria</taxon>
        <taxon>Pseudomonadati</taxon>
        <taxon>Bacteroidota</taxon>
        <taxon>Chitinophagia</taxon>
        <taxon>Chitinophagales</taxon>
        <taxon>Chitinophagaceae</taxon>
        <taxon>Chitinophaga</taxon>
    </lineage>
</organism>
<dbReference type="OrthoDB" id="1523900at2"/>
<evidence type="ECO:0000313" key="2">
    <source>
        <dbReference type="EMBL" id="SEW54580.1"/>
    </source>
</evidence>
<proteinExistence type="predicted"/>
<evidence type="ECO:0000259" key="1">
    <source>
        <dbReference type="Pfam" id="PF02602"/>
    </source>
</evidence>
<dbReference type="Proteomes" id="UP000199310">
    <property type="component" value="Unassembled WGS sequence"/>
</dbReference>
<feature type="domain" description="Tetrapyrrole biosynthesis uroporphyrinogen III synthase" evidence="1">
    <location>
        <begin position="60"/>
        <end position="234"/>
    </location>
</feature>
<dbReference type="Gene3D" id="3.40.50.10090">
    <property type="match status" value="2"/>
</dbReference>
<reference evidence="3" key="1">
    <citation type="submission" date="2016-10" db="EMBL/GenBank/DDBJ databases">
        <authorList>
            <person name="Varghese N."/>
            <person name="Submissions S."/>
        </authorList>
    </citation>
    <scope>NUCLEOTIDE SEQUENCE [LARGE SCALE GENOMIC DNA]</scope>
    <source>
        <strain evidence="3">DSM 3695</strain>
    </source>
</reference>
<dbReference type="EMBL" id="FOJG01000002">
    <property type="protein sequence ID" value="SEW54580.1"/>
    <property type="molecule type" value="Genomic_DNA"/>
</dbReference>
<dbReference type="CDD" id="cd06578">
    <property type="entry name" value="HemD"/>
    <property type="match status" value="1"/>
</dbReference>
<dbReference type="GO" id="GO:0004852">
    <property type="term" value="F:uroporphyrinogen-III synthase activity"/>
    <property type="evidence" value="ECO:0007669"/>
    <property type="project" value="InterPro"/>
</dbReference>
<gene>
    <name evidence="2" type="ORF">SAMN04488122_6078</name>
</gene>
<protein>
    <submittedName>
        <fullName evidence="2">Uroporphyrinogen-III synthase</fullName>
    </submittedName>
</protein>
<dbReference type="SUPFAM" id="SSF69618">
    <property type="entry name" value="HemD-like"/>
    <property type="match status" value="1"/>
</dbReference>
<evidence type="ECO:0000313" key="3">
    <source>
        <dbReference type="Proteomes" id="UP000199310"/>
    </source>
</evidence>
<sequence length="247" mass="27387">MPNDKYRILSTRHLTDSSIAVAGESGIHIDVKDFIQIKLVLNEALMGEENLFHVFRPEAVHVFTSVNAVKMLAQHYIHQDDTFYVVSKPKICCISGKTKKALQRLFKSGEFLAESPYGSELGTTIAALGNITAVNFFCGNIRRNELPDILKEAGITVNEFVIYENIPAPVVTATNYDGILFFSPSAVKSYFSVNQLPAATVCFAIGSTTAAALKEYTENKIIMSTNISEDDMVQTAIFYFNNINCYE</sequence>
<keyword evidence="3" id="KW-1185">Reference proteome</keyword>
<dbReference type="RefSeq" id="WP_089902195.1">
    <property type="nucleotide sequence ID" value="NZ_FOJG01000002.1"/>
</dbReference>
<dbReference type="Pfam" id="PF02602">
    <property type="entry name" value="HEM4"/>
    <property type="match status" value="1"/>
</dbReference>
<name>A0A1I0SCH4_9BACT</name>
<accession>A0A1I0SCH4</accession>
<dbReference type="InterPro" id="IPR003754">
    <property type="entry name" value="4pyrrol_synth_uPrphyn_synth"/>
</dbReference>
<dbReference type="GO" id="GO:0033014">
    <property type="term" value="P:tetrapyrrole biosynthetic process"/>
    <property type="evidence" value="ECO:0007669"/>
    <property type="project" value="InterPro"/>
</dbReference>
<dbReference type="STRING" id="29529.SAMN04488122_6078"/>